<keyword evidence="7" id="KW-1015">Disulfide bond</keyword>
<evidence type="ECO:0000256" key="3">
    <source>
        <dbReference type="ARBA" id="ARBA00022804"/>
    </source>
</evidence>
<reference evidence="9" key="1">
    <citation type="submission" date="2018-10" db="EMBL/GenBank/DDBJ databases">
        <title>Cervus Elaphus Papillomavirus in red deer: new insights from a Portuguese clinical case.</title>
        <authorList>
            <person name="Gallina L."/>
            <person name="Garces A."/>
            <person name="Pires I."/>
            <person name="Savini f."/>
            <person name="Scagliarini A."/>
        </authorList>
    </citation>
    <scope>NUCLEOTIDE SEQUENCE</scope>
    <source>
        <strain evidence="9">1511</strain>
    </source>
</reference>
<dbReference type="GO" id="GO:0039620">
    <property type="term" value="C:T=7 icosahedral viral capsid"/>
    <property type="evidence" value="ECO:0007669"/>
    <property type="project" value="UniProtKB-UniRule"/>
</dbReference>
<feature type="disulfide bond" description="Interchain (with Cys-171)" evidence="7">
    <location>
        <position position="428"/>
    </location>
</feature>
<evidence type="ECO:0000256" key="7">
    <source>
        <dbReference type="HAMAP-Rule" id="MF_04002"/>
    </source>
</evidence>
<keyword evidence="2 7" id="KW-0945">Host-virus interaction</keyword>
<keyword evidence="7" id="KW-1048">Host nucleus</keyword>
<dbReference type="Pfam" id="PF00500">
    <property type="entry name" value="Late_protein_L1"/>
    <property type="match status" value="1"/>
</dbReference>
<keyword evidence="5 7" id="KW-0426">Late protein</keyword>
<keyword evidence="3 7" id="KW-1161">Viral attachment to host cell</keyword>
<evidence type="ECO:0000256" key="1">
    <source>
        <dbReference type="ARBA" id="ARBA00022561"/>
    </source>
</evidence>
<evidence type="ECO:0000256" key="5">
    <source>
        <dbReference type="ARBA" id="ARBA00022921"/>
    </source>
</evidence>
<dbReference type="PRINTS" id="PR00865">
    <property type="entry name" value="HPVCAPSIDL1"/>
</dbReference>
<organism evidence="9">
    <name type="scientific">Cervus elaphus papillomavirus 1</name>
    <dbReference type="NCBI Taxonomy" id="1163699"/>
    <lineage>
        <taxon>Viruses</taxon>
        <taxon>Monodnaviria</taxon>
        <taxon>Shotokuvirae</taxon>
        <taxon>Cossaviricota</taxon>
        <taxon>Papovaviricetes</taxon>
        <taxon>Zurhausenvirales</taxon>
        <taxon>Papillomaviridae</taxon>
        <taxon>Firstpapillomavirinae</taxon>
        <taxon>Epsilonpapillomavirus</taxon>
        <taxon>Epsilonpapillomavirus 2</taxon>
    </lineage>
</organism>
<evidence type="ECO:0000256" key="4">
    <source>
        <dbReference type="ARBA" id="ARBA00022844"/>
    </source>
</evidence>
<evidence type="ECO:0000256" key="2">
    <source>
        <dbReference type="ARBA" id="ARBA00022581"/>
    </source>
</evidence>
<dbReference type="InterPro" id="IPR002210">
    <property type="entry name" value="Capsid_L1_Papillomavir"/>
</dbReference>
<keyword evidence="6 7" id="KW-1160">Virus entry into host cell</keyword>
<evidence type="ECO:0000256" key="8">
    <source>
        <dbReference type="RuleBase" id="RU361248"/>
    </source>
</evidence>
<dbReference type="EMBL" id="MK113078">
    <property type="protein sequence ID" value="QBE90546.1"/>
    <property type="molecule type" value="Genomic_DNA"/>
</dbReference>
<dbReference type="SUPFAM" id="SSF88648">
    <property type="entry name" value="Group I dsDNA viruses"/>
    <property type="match status" value="1"/>
</dbReference>
<sequence length="507" mass="57282">MAFWQPGQKLYLPPTPVTKVLCSEQYIQRRNIFYHAETERLLTVGHPFYEVKLKERTVPKVSPNQFRVFRVILPDPNQFALPDKTVHNPSKERLVWAVVGIQVSRGQPLGGAITGHSYFNALLDTENINRKVGQQTTDDRKQTGMDAKQQQVLLIGCTPALGEYWTKARPCLTDRPDAGSCPPLELKNKPIEDGDMMDIGFGAVNFKELNASKSELPLDIANEICLYPDYLKMTEEAAGNSMFFFARKEQVYVRHIWSRGGTDKELPPAETYYLKPKGGLGNTQKMPSVFFGSPSGSLVSTDGQLFNRPYWLFRAQGMNNGLAWNNQLFVTVGDNTRGGNITVTVPVDDKPMTEYDTSKFNVYQRHVEEFKLAFILQLCSVQLTPETVSHLQGLMPSVLEHWDINLQPPSSSMLEDIYRFINSPATKCADNVAQPGPEDPYAGLKFWEINLKEKLSLDLDQFPLGRRFLAQQGLGCSTRTLKRTRSKSDLPTSASNRRVRIKRKRGI</sequence>
<evidence type="ECO:0000256" key="6">
    <source>
        <dbReference type="ARBA" id="ARBA00023296"/>
    </source>
</evidence>
<dbReference type="Gene3D" id="2.60.175.20">
    <property type="entry name" value="Major capsid L1 (late) superfamily, Papillomavirus"/>
    <property type="match status" value="1"/>
</dbReference>
<dbReference type="HAMAP" id="MF_04002">
    <property type="entry name" value="PPV_L1"/>
    <property type="match status" value="1"/>
</dbReference>
<evidence type="ECO:0000313" key="9">
    <source>
        <dbReference type="EMBL" id="QBE90546.1"/>
    </source>
</evidence>
<accession>A0A411LDZ3</accession>
<comment type="function">
    <text evidence="7 8">Forms an icosahedral capsid with a T=7 symmetry and a 50 nm diameter. The capsid is composed of 72 pentamers linked to each other by disulfide bonds and associated with L2 proteins. Binds to heparan sulfate proteoglycans on cell surface of basal layer keratinocytes to provide initial virion attachment. This binding mediates a conformational change in the virus capsid that facilitates efficient infection. The virion enters the host cell via endocytosis. During virus trafficking, L1 protein dissociates from the viral DNA and the genomic DNA is released to the host nucleus. The virion assembly takes place within the cell nucleus. Encapsulates the genomic DNA together with protein L2.</text>
</comment>
<dbReference type="InterPro" id="IPR036973">
    <property type="entry name" value="Capsid_L1_sf_Papillomavir"/>
</dbReference>
<proteinExistence type="inferred from homology"/>
<name>A0A411LDZ3_9PAPI</name>
<dbReference type="GO" id="GO:0075509">
    <property type="term" value="P:endocytosis involved in viral entry into host cell"/>
    <property type="evidence" value="ECO:0007669"/>
    <property type="project" value="UniProtKB-KW"/>
</dbReference>
<feature type="disulfide bond" description="Interchain (with Cys-428)" evidence="7">
    <location>
        <position position="171"/>
    </location>
</feature>
<keyword evidence="7" id="KW-1162">Viral penetration into host cytoplasm</keyword>
<keyword evidence="8" id="KW-1145">T=7 icosahedral capsid protein</keyword>
<comment type="subcellular location">
    <subcellularLocation>
        <location evidence="7">Virion</location>
    </subcellularLocation>
    <subcellularLocation>
        <location evidence="7">Host nucleus</location>
    </subcellularLocation>
</comment>
<comment type="subunit">
    <text evidence="7">Self-assembles into homopentamers. The capsid has an icosahedral symmetry and consists of 72 capsomers, with each capsomer being a pentamer of L1. Interacts with the minor capsid protein L2; this interaction is necessary for viral genome encapsidation. Interacts with protein E2; this interaction enhances E2-dependent replication and transcription activation.</text>
</comment>
<dbReference type="InterPro" id="IPR011222">
    <property type="entry name" value="dsDNA_vir_gr_I_capsid"/>
</dbReference>
<keyword evidence="4 7" id="KW-0946">Virion</keyword>
<keyword evidence="1 7" id="KW-0167">Capsid protein</keyword>
<keyword evidence="7" id="KW-1164">Virus endocytosis by host</keyword>
<dbReference type="GO" id="GO:0019062">
    <property type="term" value="P:virion attachment to host cell"/>
    <property type="evidence" value="ECO:0007669"/>
    <property type="project" value="UniProtKB-UniRule"/>
</dbReference>
<gene>
    <name evidence="7 8" type="primary">L1</name>
</gene>
<comment type="similarity">
    <text evidence="7 8">Belongs to the papillomaviridae L1 protein family.</text>
</comment>
<protein>
    <recommendedName>
        <fullName evidence="7 8">Major capsid protein L1</fullName>
    </recommendedName>
</protein>
<dbReference type="GO" id="GO:0005198">
    <property type="term" value="F:structural molecule activity"/>
    <property type="evidence" value="ECO:0007669"/>
    <property type="project" value="UniProtKB-UniRule"/>
</dbReference>
<dbReference type="GO" id="GO:0042025">
    <property type="term" value="C:host cell nucleus"/>
    <property type="evidence" value="ECO:0007669"/>
    <property type="project" value="UniProtKB-SubCell"/>
</dbReference>